<organism evidence="1 2">
    <name type="scientific">Nocardioides jishulii</name>
    <dbReference type="NCBI Taxonomy" id="2575440"/>
    <lineage>
        <taxon>Bacteria</taxon>
        <taxon>Bacillati</taxon>
        <taxon>Actinomycetota</taxon>
        <taxon>Actinomycetes</taxon>
        <taxon>Propionibacteriales</taxon>
        <taxon>Nocardioidaceae</taxon>
        <taxon>Nocardioides</taxon>
    </lineage>
</organism>
<sequence length="65" mass="6945">MPGVGVRRTPRDVFGLKDVPPAQAIVLTAAEGESATVFVAEDLAEAAQDPELAALVRGFRRQARR</sequence>
<comment type="caution">
    <text evidence="1">The sequence shown here is derived from an EMBL/GenBank/DDBJ whole genome shotgun (WGS) entry which is preliminary data.</text>
</comment>
<dbReference type="Proteomes" id="UP000307808">
    <property type="component" value="Unassembled WGS sequence"/>
</dbReference>
<keyword evidence="2" id="KW-1185">Reference proteome</keyword>
<reference evidence="1 2" key="1">
    <citation type="submission" date="2019-04" db="EMBL/GenBank/DDBJ databases">
        <authorList>
            <person name="Dong K."/>
        </authorList>
    </citation>
    <scope>NUCLEOTIDE SEQUENCE [LARGE SCALE GENOMIC DNA]</scope>
    <source>
        <strain evidence="2">dk3543</strain>
    </source>
</reference>
<dbReference type="AlphaFoldDB" id="A0A4U2YS75"/>
<evidence type="ECO:0000313" key="2">
    <source>
        <dbReference type="Proteomes" id="UP000307808"/>
    </source>
</evidence>
<protein>
    <submittedName>
        <fullName evidence="1">Uncharacterized protein</fullName>
    </submittedName>
</protein>
<gene>
    <name evidence="1" type="ORF">FC770_03955</name>
</gene>
<evidence type="ECO:0000313" key="1">
    <source>
        <dbReference type="EMBL" id="TKI64307.1"/>
    </source>
</evidence>
<name>A0A4U2YS75_9ACTN</name>
<proteinExistence type="predicted"/>
<accession>A0A4U2YS75</accession>
<dbReference type="EMBL" id="SZPY01000001">
    <property type="protein sequence ID" value="TKI64307.1"/>
    <property type="molecule type" value="Genomic_DNA"/>
</dbReference>